<evidence type="ECO:0000313" key="16">
    <source>
        <dbReference type="Proteomes" id="UP000504844"/>
    </source>
</evidence>
<keyword evidence="7 14" id="KW-1133">Transmembrane helix</keyword>
<evidence type="ECO:0000256" key="1">
    <source>
        <dbReference type="ARBA" id="ARBA00004651"/>
    </source>
</evidence>
<feature type="transmembrane region" description="Helical" evidence="14">
    <location>
        <begin position="272"/>
        <end position="293"/>
    </location>
</feature>
<evidence type="ECO:0000256" key="4">
    <source>
        <dbReference type="ARBA" id="ARBA00022475"/>
    </source>
</evidence>
<evidence type="ECO:0000256" key="3">
    <source>
        <dbReference type="ARBA" id="ARBA00012292"/>
    </source>
</evidence>
<name>A0A6M8SLN0_9NEIS</name>
<feature type="transmembrane region" description="Helical" evidence="14">
    <location>
        <begin position="144"/>
        <end position="165"/>
    </location>
</feature>
<feature type="transmembrane region" description="Helical" evidence="14">
    <location>
        <begin position="21"/>
        <end position="39"/>
    </location>
</feature>
<keyword evidence="8 14" id="KW-0350">Heme biosynthesis</keyword>
<feature type="transmembrane region" description="Helical" evidence="14">
    <location>
        <begin position="45"/>
        <end position="69"/>
    </location>
</feature>
<evidence type="ECO:0000256" key="6">
    <source>
        <dbReference type="ARBA" id="ARBA00022692"/>
    </source>
</evidence>
<dbReference type="EC" id="2.5.1.141" evidence="3 14"/>
<feature type="transmembrane region" description="Helical" evidence="14">
    <location>
        <begin position="171"/>
        <end position="192"/>
    </location>
</feature>
<evidence type="ECO:0000256" key="5">
    <source>
        <dbReference type="ARBA" id="ARBA00022679"/>
    </source>
</evidence>
<sequence length="301" mass="33544">MNSLGLVVSHRGSDLLRLGKPRVVALIVFCALIGMLLAMPSKIQWSVLLAACIGIAFVATGAAAANCILERQRDALMVRTHLRPLPQGHLSWQWAAVYALFCTSLGLIMLGLFVNTLTMYLTLATFFAYSVVYTHWLKPLTPQNIVIGGAAGAMPPVLGWAAMTNSVSPEAAVLFLIIYAWTPPHFWALALYRLDDYRRAGLPMLPVTHGRAFTQLAIWLYSWILAATTLLPLALGFSAGVYALAAIWLNTGFLRRAWQLYRQPSDALAKALFRYSIHYLAWLFAALLLDHYWQHLPSFWR</sequence>
<dbReference type="PANTHER" id="PTHR43448:SF7">
    <property type="entry name" value="4-HYDROXYBENZOATE SOLANESYLTRANSFERASE"/>
    <property type="match status" value="1"/>
</dbReference>
<keyword evidence="9 14" id="KW-0472">Membrane</keyword>
<dbReference type="NCBIfam" id="TIGR01473">
    <property type="entry name" value="cyoE_ctaB"/>
    <property type="match status" value="1"/>
</dbReference>
<keyword evidence="6 14" id="KW-0812">Transmembrane</keyword>
<evidence type="ECO:0000256" key="8">
    <source>
        <dbReference type="ARBA" id="ARBA00023133"/>
    </source>
</evidence>
<gene>
    <name evidence="14" type="primary">ctaB</name>
    <name evidence="15" type="ORF">HQN60_04835</name>
</gene>
<dbReference type="Proteomes" id="UP000504844">
    <property type="component" value="Chromosome"/>
</dbReference>
<feature type="transmembrane region" description="Helical" evidence="14">
    <location>
        <begin position="90"/>
        <end position="113"/>
    </location>
</feature>
<protein>
    <recommendedName>
        <fullName evidence="11 14">Protoheme IX farnesyltransferase</fullName>
        <ecNumber evidence="3 14">2.5.1.141</ecNumber>
    </recommendedName>
    <alternativeName>
        <fullName evidence="12 14">Heme B farnesyltransferase</fullName>
    </alternativeName>
    <alternativeName>
        <fullName evidence="10 14">Heme O synthase</fullName>
    </alternativeName>
</protein>
<comment type="similarity">
    <text evidence="14">Belongs to the UbiA prenyltransferase family. Protoheme IX farnesyltransferase subfamily.</text>
</comment>
<evidence type="ECO:0000256" key="9">
    <source>
        <dbReference type="ARBA" id="ARBA00023136"/>
    </source>
</evidence>
<keyword evidence="4 14" id="KW-1003">Cell membrane</keyword>
<evidence type="ECO:0000313" key="15">
    <source>
        <dbReference type="EMBL" id="QKJ66092.1"/>
    </source>
</evidence>
<proteinExistence type="inferred from homology"/>
<dbReference type="HAMAP" id="MF_00154">
    <property type="entry name" value="CyoE_CtaB"/>
    <property type="match status" value="1"/>
</dbReference>
<organism evidence="15 16">
    <name type="scientific">Deefgea piscis</name>
    <dbReference type="NCBI Taxonomy" id="2739061"/>
    <lineage>
        <taxon>Bacteria</taxon>
        <taxon>Pseudomonadati</taxon>
        <taxon>Pseudomonadota</taxon>
        <taxon>Betaproteobacteria</taxon>
        <taxon>Neisseriales</taxon>
        <taxon>Chitinibacteraceae</taxon>
        <taxon>Deefgea</taxon>
    </lineage>
</organism>
<comment type="subcellular location">
    <subcellularLocation>
        <location evidence="1 14">Cell membrane</location>
        <topology evidence="1 14">Multi-pass membrane protein</topology>
    </subcellularLocation>
</comment>
<dbReference type="GO" id="GO:0008495">
    <property type="term" value="F:protoheme IX farnesyltransferase activity"/>
    <property type="evidence" value="ECO:0007669"/>
    <property type="project" value="UniProtKB-UniRule"/>
</dbReference>
<comment type="pathway">
    <text evidence="2 14">Porphyrin-containing compound metabolism; heme O biosynthesis; heme O from protoheme: step 1/1.</text>
</comment>
<keyword evidence="16" id="KW-1185">Reference proteome</keyword>
<dbReference type="RefSeq" id="WP_173532596.1">
    <property type="nucleotide sequence ID" value="NZ_CP054143.1"/>
</dbReference>
<evidence type="ECO:0000256" key="7">
    <source>
        <dbReference type="ARBA" id="ARBA00022989"/>
    </source>
</evidence>
<dbReference type="GO" id="GO:0048034">
    <property type="term" value="P:heme O biosynthetic process"/>
    <property type="evidence" value="ECO:0007669"/>
    <property type="project" value="UniProtKB-UniRule"/>
</dbReference>
<evidence type="ECO:0000256" key="14">
    <source>
        <dbReference type="HAMAP-Rule" id="MF_00154"/>
    </source>
</evidence>
<keyword evidence="5 14" id="KW-0808">Transferase</keyword>
<reference evidence="15 16" key="1">
    <citation type="submission" date="2020-05" db="EMBL/GenBank/DDBJ databases">
        <title>Complete genome sequence of Deefgea sp. D17.</title>
        <authorList>
            <person name="Bae J.-W."/>
            <person name="Han J.E."/>
        </authorList>
    </citation>
    <scope>NUCLEOTIDE SEQUENCE [LARGE SCALE GENOMIC DNA]</scope>
    <source>
        <strain evidence="15 16">D17</strain>
    </source>
</reference>
<comment type="miscellaneous">
    <text evidence="14">Carbon 2 of the heme B porphyrin ring is defined according to the Fischer nomenclature.</text>
</comment>
<evidence type="ECO:0000256" key="13">
    <source>
        <dbReference type="ARBA" id="ARBA00047690"/>
    </source>
</evidence>
<dbReference type="EMBL" id="CP054143">
    <property type="protein sequence ID" value="QKJ66092.1"/>
    <property type="molecule type" value="Genomic_DNA"/>
</dbReference>
<comment type="catalytic activity">
    <reaction evidence="13 14">
        <text>heme b + (2E,6E)-farnesyl diphosphate + H2O = Fe(II)-heme o + diphosphate</text>
        <dbReference type="Rhea" id="RHEA:28070"/>
        <dbReference type="ChEBI" id="CHEBI:15377"/>
        <dbReference type="ChEBI" id="CHEBI:33019"/>
        <dbReference type="ChEBI" id="CHEBI:60344"/>
        <dbReference type="ChEBI" id="CHEBI:60530"/>
        <dbReference type="ChEBI" id="CHEBI:175763"/>
        <dbReference type="EC" id="2.5.1.141"/>
    </reaction>
</comment>
<comment type="function">
    <text evidence="14">Converts heme B (protoheme IX) to heme O by substitution of the vinyl group on carbon 2 of heme B porphyrin ring with a hydroxyethyl farnesyl side group.</text>
</comment>
<evidence type="ECO:0000256" key="11">
    <source>
        <dbReference type="ARBA" id="ARBA00040810"/>
    </source>
</evidence>
<feature type="transmembrane region" description="Helical" evidence="14">
    <location>
        <begin position="204"/>
        <end position="224"/>
    </location>
</feature>
<dbReference type="AlphaFoldDB" id="A0A6M8SLN0"/>
<dbReference type="CDD" id="cd13957">
    <property type="entry name" value="PT_UbiA_Cox10"/>
    <property type="match status" value="1"/>
</dbReference>
<dbReference type="PANTHER" id="PTHR43448">
    <property type="entry name" value="PROTOHEME IX FARNESYLTRANSFERASE, MITOCHONDRIAL"/>
    <property type="match status" value="1"/>
</dbReference>
<dbReference type="InterPro" id="IPR006369">
    <property type="entry name" value="Protohaem_IX_farnesylTrfase"/>
</dbReference>
<feature type="transmembrane region" description="Helical" evidence="14">
    <location>
        <begin position="230"/>
        <end position="251"/>
    </location>
</feature>
<accession>A0A6M8SLN0</accession>
<dbReference type="InterPro" id="IPR000537">
    <property type="entry name" value="UbiA_prenyltransferase"/>
</dbReference>
<dbReference type="KEGG" id="dee:HQN60_04835"/>
<feature type="transmembrane region" description="Helical" evidence="14">
    <location>
        <begin position="119"/>
        <end position="137"/>
    </location>
</feature>
<evidence type="ECO:0000256" key="12">
    <source>
        <dbReference type="ARBA" id="ARBA00042475"/>
    </source>
</evidence>
<dbReference type="GO" id="GO:0005886">
    <property type="term" value="C:plasma membrane"/>
    <property type="evidence" value="ECO:0007669"/>
    <property type="project" value="UniProtKB-SubCell"/>
</dbReference>
<evidence type="ECO:0000256" key="10">
    <source>
        <dbReference type="ARBA" id="ARBA00030253"/>
    </source>
</evidence>
<dbReference type="NCBIfam" id="NF003349">
    <property type="entry name" value="PRK04375.1-2"/>
    <property type="match status" value="1"/>
</dbReference>
<evidence type="ECO:0000256" key="2">
    <source>
        <dbReference type="ARBA" id="ARBA00004919"/>
    </source>
</evidence>
<dbReference type="Pfam" id="PF01040">
    <property type="entry name" value="UbiA"/>
    <property type="match status" value="1"/>
</dbReference>
<dbReference type="Gene3D" id="1.10.357.140">
    <property type="entry name" value="UbiA prenyltransferase"/>
    <property type="match status" value="1"/>
</dbReference>
<dbReference type="InterPro" id="IPR044878">
    <property type="entry name" value="UbiA_sf"/>
</dbReference>
<dbReference type="UniPathway" id="UPA00834">
    <property type="reaction ID" value="UER00712"/>
</dbReference>